<gene>
    <name evidence="2" type="ORF">MTR67_013458</name>
</gene>
<feature type="region of interest" description="Disordered" evidence="1">
    <location>
        <begin position="84"/>
        <end position="107"/>
    </location>
</feature>
<feature type="region of interest" description="Disordered" evidence="1">
    <location>
        <begin position="299"/>
        <end position="320"/>
    </location>
</feature>
<sequence>MIKEGHGGRGNCRAQSYTFLGRLEAEACDVVTTEKLLAAHAVEYFIAYKVMMGPICGSLTGVSTLEVDAMMNVDNLTFSGTLNATSNSTPANMPRDGSSTTISDDVPFKDDNGYNRRHFKSTTNNALHIIGCAPYQECSTQGFPLALVTFSKFSRKTSNRIFSIGPILIHRWKRHGLSRLVGKKREAEEKREGRIGATGLGGEAVVVRWWLEKHLGVTPHIQKERFQISGVTGGTHGHHSRTVDILSVRPVGPWFVTENFPRTQSENLAKSRLTDRPTVRRSDHGPWIETSLTQPLTQTTVDQHGPSIDPWSVGLTVDED</sequence>
<proteinExistence type="predicted"/>
<evidence type="ECO:0000313" key="2">
    <source>
        <dbReference type="EMBL" id="WMV20073.1"/>
    </source>
</evidence>
<accession>A0AAF0QCJ3</accession>
<dbReference type="EMBL" id="CP133614">
    <property type="protein sequence ID" value="WMV20073.1"/>
    <property type="molecule type" value="Genomic_DNA"/>
</dbReference>
<evidence type="ECO:0000313" key="3">
    <source>
        <dbReference type="Proteomes" id="UP001234989"/>
    </source>
</evidence>
<feature type="compositionally biased region" description="Polar residues" evidence="1">
    <location>
        <begin position="84"/>
        <end position="103"/>
    </location>
</feature>
<dbReference type="AlphaFoldDB" id="A0AAF0QCJ3"/>
<protein>
    <submittedName>
        <fullName evidence="2">Uncharacterized protein</fullName>
    </submittedName>
</protein>
<name>A0AAF0QCJ3_SOLVR</name>
<keyword evidence="3" id="KW-1185">Reference proteome</keyword>
<evidence type="ECO:0000256" key="1">
    <source>
        <dbReference type="SAM" id="MobiDB-lite"/>
    </source>
</evidence>
<reference evidence="2" key="1">
    <citation type="submission" date="2023-08" db="EMBL/GenBank/DDBJ databases">
        <title>A de novo genome assembly of Solanum verrucosum Schlechtendal, a Mexican diploid species geographically isolated from the other diploid A-genome species in potato relatives.</title>
        <authorList>
            <person name="Hosaka K."/>
        </authorList>
    </citation>
    <scope>NUCLEOTIDE SEQUENCE</scope>
    <source>
        <tissue evidence="2">Young leaves</tissue>
    </source>
</reference>
<dbReference type="Proteomes" id="UP001234989">
    <property type="component" value="Chromosome 3"/>
</dbReference>
<organism evidence="2 3">
    <name type="scientific">Solanum verrucosum</name>
    <dbReference type="NCBI Taxonomy" id="315347"/>
    <lineage>
        <taxon>Eukaryota</taxon>
        <taxon>Viridiplantae</taxon>
        <taxon>Streptophyta</taxon>
        <taxon>Embryophyta</taxon>
        <taxon>Tracheophyta</taxon>
        <taxon>Spermatophyta</taxon>
        <taxon>Magnoliopsida</taxon>
        <taxon>eudicotyledons</taxon>
        <taxon>Gunneridae</taxon>
        <taxon>Pentapetalae</taxon>
        <taxon>asterids</taxon>
        <taxon>lamiids</taxon>
        <taxon>Solanales</taxon>
        <taxon>Solanaceae</taxon>
        <taxon>Solanoideae</taxon>
        <taxon>Solaneae</taxon>
        <taxon>Solanum</taxon>
    </lineage>
</organism>